<gene>
    <name evidence="1" type="ORF">COU11_00385</name>
</gene>
<evidence type="ECO:0000313" key="2">
    <source>
        <dbReference type="Proteomes" id="UP000229526"/>
    </source>
</evidence>
<accession>A0A2H0UM47</accession>
<proteinExistence type="predicted"/>
<evidence type="ECO:0000313" key="1">
    <source>
        <dbReference type="EMBL" id="PIR87461.1"/>
    </source>
</evidence>
<dbReference type="AlphaFoldDB" id="A0A2H0UM47"/>
<name>A0A2H0UM47_9BACT</name>
<comment type="caution">
    <text evidence="1">The sequence shown here is derived from an EMBL/GenBank/DDBJ whole genome shotgun (WGS) entry which is preliminary data.</text>
</comment>
<sequence>MCEVNSFSTQEEVTIQLLEAFVDGGRKMEVIDEVTRTSGQPCNLIRDIARELETTKLIKRKKQANGGAYYLLTTTESGSSRLRELRANRQVAQTTYQGLLEISLHANSVLRRKLHTTETAKALLAQRLVQERNVPPQAIHVISTGGRELLRTLDQIFGQ</sequence>
<dbReference type="Proteomes" id="UP000229526">
    <property type="component" value="Unassembled WGS sequence"/>
</dbReference>
<organism evidence="1 2">
    <name type="scientific">Candidatus Harrisonbacteria bacterium CG10_big_fil_rev_8_21_14_0_10_49_15</name>
    <dbReference type="NCBI Taxonomy" id="1974587"/>
    <lineage>
        <taxon>Bacteria</taxon>
        <taxon>Candidatus Harrisoniibacteriota</taxon>
    </lineage>
</organism>
<reference evidence="2" key="1">
    <citation type="submission" date="2017-09" db="EMBL/GenBank/DDBJ databases">
        <title>Depth-based differentiation of microbial function through sediment-hosted aquifers and enrichment of novel symbionts in the deep terrestrial subsurface.</title>
        <authorList>
            <person name="Probst A.J."/>
            <person name="Ladd B."/>
            <person name="Jarett J.K."/>
            <person name="Geller-Mcgrath D.E."/>
            <person name="Sieber C.M.K."/>
            <person name="Emerson J.B."/>
            <person name="Anantharaman K."/>
            <person name="Thomas B.C."/>
            <person name="Malmstrom R."/>
            <person name="Stieglmeier M."/>
            <person name="Klingl A."/>
            <person name="Woyke T."/>
            <person name="Ryan C.M."/>
            <person name="Banfield J.F."/>
        </authorList>
    </citation>
    <scope>NUCLEOTIDE SEQUENCE [LARGE SCALE GENOMIC DNA]</scope>
</reference>
<protein>
    <submittedName>
        <fullName evidence="1">Uncharacterized protein</fullName>
    </submittedName>
</protein>
<dbReference type="EMBL" id="PFBD01000002">
    <property type="protein sequence ID" value="PIR87461.1"/>
    <property type="molecule type" value="Genomic_DNA"/>
</dbReference>